<dbReference type="PANTHER" id="PTHR46663">
    <property type="entry name" value="DIGUANYLATE CYCLASE DGCT-RELATED"/>
    <property type="match status" value="1"/>
</dbReference>
<protein>
    <submittedName>
        <fullName evidence="2">Diguanylate cyclase</fullName>
    </submittedName>
</protein>
<reference evidence="2 3" key="1">
    <citation type="submission" date="2020-01" db="EMBL/GenBank/DDBJ databases">
        <title>Jiella pacifica sp. nov.</title>
        <authorList>
            <person name="Xue Z."/>
            <person name="Zhu S."/>
            <person name="Chen J."/>
            <person name="Yang J."/>
        </authorList>
    </citation>
    <scope>NUCLEOTIDE SEQUENCE [LARGE SCALE GENOMIC DNA]</scope>
    <source>
        <strain evidence="2 3">40Bstr34</strain>
    </source>
</reference>
<name>A0A6N9T8E7_9HYPH</name>
<feature type="domain" description="GGDEF" evidence="1">
    <location>
        <begin position="1"/>
        <end position="50"/>
    </location>
</feature>
<dbReference type="InterPro" id="IPR000160">
    <property type="entry name" value="GGDEF_dom"/>
</dbReference>
<evidence type="ECO:0000313" key="2">
    <source>
        <dbReference type="EMBL" id="NDW06515.1"/>
    </source>
</evidence>
<comment type="caution">
    <text evidence="2">The sequence shown here is derived from an EMBL/GenBank/DDBJ whole genome shotgun (WGS) entry which is preliminary data.</text>
</comment>
<dbReference type="RefSeq" id="WP_163465007.1">
    <property type="nucleotide sequence ID" value="NZ_JAAAMG010000017.1"/>
</dbReference>
<evidence type="ECO:0000313" key="3">
    <source>
        <dbReference type="Proteomes" id="UP000469011"/>
    </source>
</evidence>
<dbReference type="PROSITE" id="PS50887">
    <property type="entry name" value="GGDEF"/>
    <property type="match status" value="1"/>
</dbReference>
<accession>A0A6N9T8E7</accession>
<dbReference type="EMBL" id="JAAAMG010000017">
    <property type="protein sequence ID" value="NDW06515.1"/>
    <property type="molecule type" value="Genomic_DNA"/>
</dbReference>
<dbReference type="Proteomes" id="UP000469011">
    <property type="component" value="Unassembled WGS sequence"/>
</dbReference>
<dbReference type="SUPFAM" id="SSF55073">
    <property type="entry name" value="Nucleotide cyclase"/>
    <property type="match status" value="1"/>
</dbReference>
<dbReference type="InterPro" id="IPR043128">
    <property type="entry name" value="Rev_trsase/Diguanyl_cyclase"/>
</dbReference>
<dbReference type="InterPro" id="IPR052163">
    <property type="entry name" value="DGC-Regulatory_Protein"/>
</dbReference>
<gene>
    <name evidence="2" type="ORF">GTK09_19015</name>
</gene>
<evidence type="ECO:0000259" key="1">
    <source>
        <dbReference type="PROSITE" id="PS50887"/>
    </source>
</evidence>
<proteinExistence type="predicted"/>
<organism evidence="2 3">
    <name type="scientific">Jiella pacifica</name>
    <dbReference type="NCBI Taxonomy" id="2696469"/>
    <lineage>
        <taxon>Bacteria</taxon>
        <taxon>Pseudomonadati</taxon>
        <taxon>Pseudomonadota</taxon>
        <taxon>Alphaproteobacteria</taxon>
        <taxon>Hyphomicrobiales</taxon>
        <taxon>Aurantimonadaceae</taxon>
        <taxon>Jiella</taxon>
    </lineage>
</organism>
<dbReference type="Gene3D" id="3.30.70.270">
    <property type="match status" value="1"/>
</dbReference>
<sequence>MQQPVVIGISIGAAIAAKGAANQTDLLRRADVALYRVKNSGRSGFLLFEERMTRESDEIGPAIA</sequence>
<dbReference type="Pfam" id="PF00990">
    <property type="entry name" value="GGDEF"/>
    <property type="match status" value="1"/>
</dbReference>
<keyword evidence="3" id="KW-1185">Reference proteome</keyword>
<dbReference type="InterPro" id="IPR029787">
    <property type="entry name" value="Nucleotide_cyclase"/>
</dbReference>
<dbReference type="AlphaFoldDB" id="A0A6N9T8E7"/>
<dbReference type="PANTHER" id="PTHR46663:SF4">
    <property type="entry name" value="DIGUANYLATE CYCLASE DGCT-RELATED"/>
    <property type="match status" value="1"/>
</dbReference>